<feature type="domain" description="Xylulose 5-phosphate/Fructose 6-phosphate phosphoketolase N-terminal" evidence="1">
    <location>
        <begin position="67"/>
        <end position="352"/>
    </location>
</feature>
<organism evidence="2 3">
    <name type="scientific">Spartinivicinus poritis</name>
    <dbReference type="NCBI Taxonomy" id="2994640"/>
    <lineage>
        <taxon>Bacteria</taxon>
        <taxon>Pseudomonadati</taxon>
        <taxon>Pseudomonadota</taxon>
        <taxon>Gammaproteobacteria</taxon>
        <taxon>Oceanospirillales</taxon>
        <taxon>Zooshikellaceae</taxon>
        <taxon>Spartinivicinus</taxon>
    </lineage>
</organism>
<proteinExistence type="predicted"/>
<protein>
    <submittedName>
        <fullName evidence="2">Xylulose 5-phosphate 3-epimerase</fullName>
    </submittedName>
</protein>
<dbReference type="SUPFAM" id="SSF52518">
    <property type="entry name" value="Thiamin diphosphate-binding fold (THDP-binding)"/>
    <property type="match status" value="2"/>
</dbReference>
<comment type="caution">
    <text evidence="2">The sequence shown here is derived from an EMBL/GenBank/DDBJ whole genome shotgun (WGS) entry which is preliminary data.</text>
</comment>
<keyword evidence="3" id="KW-1185">Reference proteome</keyword>
<dbReference type="Proteomes" id="UP001528823">
    <property type="component" value="Unassembled WGS sequence"/>
</dbReference>
<dbReference type="EMBL" id="JAPMOU010000015">
    <property type="protein sequence ID" value="MDE1462898.1"/>
    <property type="molecule type" value="Genomic_DNA"/>
</dbReference>
<dbReference type="Gene3D" id="3.40.50.920">
    <property type="match status" value="1"/>
</dbReference>
<dbReference type="InterPro" id="IPR009014">
    <property type="entry name" value="Transketo_C/PFOR_II"/>
</dbReference>
<evidence type="ECO:0000313" key="3">
    <source>
        <dbReference type="Proteomes" id="UP001528823"/>
    </source>
</evidence>
<dbReference type="Pfam" id="PF09364">
    <property type="entry name" value="XFP_N"/>
    <property type="match status" value="1"/>
</dbReference>
<name>A0ABT5UBT5_9GAMM</name>
<dbReference type="Gene3D" id="3.40.50.970">
    <property type="match status" value="2"/>
</dbReference>
<reference evidence="2 3" key="1">
    <citation type="submission" date="2022-11" db="EMBL/GenBank/DDBJ databases">
        <title>Spartinivicinus poritis sp. nov., isolated from scleractinian coral Porites lutea.</title>
        <authorList>
            <person name="Zhang G."/>
            <person name="Cai L."/>
            <person name="Wei Q."/>
        </authorList>
    </citation>
    <scope>NUCLEOTIDE SEQUENCE [LARGE SCALE GENOMIC DNA]</scope>
    <source>
        <strain evidence="2 3">A2-2</strain>
    </source>
</reference>
<accession>A0ABT5UBT5</accession>
<dbReference type="Pfam" id="PF03894">
    <property type="entry name" value="XFP"/>
    <property type="match status" value="1"/>
</dbReference>
<gene>
    <name evidence="2" type="ORF">ORQ98_13060</name>
</gene>
<dbReference type="InterPro" id="IPR005593">
    <property type="entry name" value="Xul5P/Fru6P_PKetolase"/>
</dbReference>
<dbReference type="RefSeq" id="WP_274689248.1">
    <property type="nucleotide sequence ID" value="NZ_JAPMOU010000015.1"/>
</dbReference>
<dbReference type="InterPro" id="IPR018970">
    <property type="entry name" value="Xul5P/Fru6P_PKetolase_N"/>
</dbReference>
<sequence>MIASNSREDTLIEQRAALIRDKDKDFANWAAGYGVIKHSAETQLRIYEMVCLLATEGGVTSKSEAYQQLAALDKLTCAAMWLVVHMTYAKNVYLDGRELTAVDFKRQPQGHTGGSLNMVPGYMGYMGVNALTGITRQWLMGQGHCVAAIDAVNLLLGNTTAVHKEHYDWSDQGLTRFVRDFYSYLVNQQGKPVSPLGSHVNTHTAGATIEGGYLGFAGLYYVHQPMPGERLVAFLSDGAFEEQRGSDWAPRWWRAEDTGLVTPIMIANGRRIDQRTTMSQSGGSEWFKQHLALNYFDPVVIDGTDPAAFVWAIFEMENRLQARAEAVKQGKQHYPIKLPYVIAETVKGYGFPGAGTNAAHGTPLQANPAKSAEALTAFNQGAKKLWVSDDGLKNAVKLVNNHNQVSRPKESTVKQLTEKAKVNSPSLHWKQELYDNYSPMAGWDESFTQLVKENPHLRVRVGNPDELRSNQMNQTLDWLKHRVTEPEQGVAEAVGGKVITALNEEAVVSAALANQQGINLVVSYEAFAVKMLGALRQTVIFARHQKEAQQPANWLSVPVLLTSHVWENGKNEQSHQDPTLSEALMGEMTDMVRVLFPCDWNSAVATMQSTYTSYGQIWLATLPKLPVPLFFSKEQSVRLLEEGAVLVRGAAEASIQLVAVGAYQLIEALKASDRLKEREIPHSLVYIIEPGRFRVARDKAEAEQLVADDVMDNVFPDTVNTRVFVCHGRPEVYLGIMRQLDLGTKQTAAVGYINQGGTLDIGGMLYANKTTWAHILYQIAKTASLNPQAILTEKEIQAVTGAGDPYAIIAKPYQ</sequence>
<dbReference type="PANTHER" id="PTHR31273">
    <property type="entry name" value="PHOSPHOKETOLASE-RELATED"/>
    <property type="match status" value="1"/>
</dbReference>
<dbReference type="PANTHER" id="PTHR31273:SF0">
    <property type="entry name" value="PHOSPHOKETOLASE-RELATED"/>
    <property type="match status" value="1"/>
</dbReference>
<dbReference type="InterPro" id="IPR029061">
    <property type="entry name" value="THDP-binding"/>
</dbReference>
<evidence type="ECO:0000259" key="1">
    <source>
        <dbReference type="Pfam" id="PF09364"/>
    </source>
</evidence>
<evidence type="ECO:0000313" key="2">
    <source>
        <dbReference type="EMBL" id="MDE1462898.1"/>
    </source>
</evidence>